<dbReference type="Pfam" id="PF01764">
    <property type="entry name" value="Lipase_3"/>
    <property type="match status" value="1"/>
</dbReference>
<accession>A0A2D2AGX3</accession>
<dbReference type="AlphaFoldDB" id="A0A2D2AGX3"/>
<dbReference type="GO" id="GO:0006629">
    <property type="term" value="P:lipid metabolic process"/>
    <property type="evidence" value="ECO:0007669"/>
    <property type="project" value="InterPro"/>
</dbReference>
<evidence type="ECO:0000259" key="5">
    <source>
        <dbReference type="Pfam" id="PF01764"/>
    </source>
</evidence>
<dbReference type="InterPro" id="IPR002921">
    <property type="entry name" value="Fungal_lipase-type"/>
</dbReference>
<evidence type="ECO:0000256" key="4">
    <source>
        <dbReference type="SAM" id="SignalP"/>
    </source>
</evidence>
<reference evidence="6" key="1">
    <citation type="journal article" date="2017" name="3 Biotech.">
        <title>Genome sequence of Talaromyces piceus 9-3 provides insights into lignocellulose degradation.</title>
        <authorList>
            <person name="He R."/>
            <person name="Bai X."/>
            <person name="Cai P."/>
            <person name="Sun C."/>
            <person name="Zhang D."/>
            <person name="Chen S."/>
        </authorList>
    </citation>
    <scope>NUCLEOTIDE SEQUENCE</scope>
    <source>
        <strain evidence="6">9-3</strain>
    </source>
</reference>
<dbReference type="InterPro" id="IPR029058">
    <property type="entry name" value="AB_hydrolase_fold"/>
</dbReference>
<keyword evidence="4" id="KW-0732">Signal</keyword>
<feature type="signal peptide" evidence="4">
    <location>
        <begin position="1"/>
        <end position="16"/>
    </location>
</feature>
<dbReference type="InterPro" id="IPR051218">
    <property type="entry name" value="Sec_MonoDiacylglyc_Lipase"/>
</dbReference>
<comment type="catalytic activity">
    <reaction evidence="3">
        <text>a monoacylglycerol + H2O = glycerol + a fatty acid + H(+)</text>
        <dbReference type="Rhea" id="RHEA:15245"/>
        <dbReference type="ChEBI" id="CHEBI:15377"/>
        <dbReference type="ChEBI" id="CHEBI:15378"/>
        <dbReference type="ChEBI" id="CHEBI:17408"/>
        <dbReference type="ChEBI" id="CHEBI:17754"/>
        <dbReference type="ChEBI" id="CHEBI:28868"/>
    </reaction>
</comment>
<comment type="catalytic activity">
    <reaction evidence="2">
        <text>a diacylglycerol + H2O = a monoacylglycerol + a fatty acid + H(+)</text>
        <dbReference type="Rhea" id="RHEA:32731"/>
        <dbReference type="ChEBI" id="CHEBI:15377"/>
        <dbReference type="ChEBI" id="CHEBI:15378"/>
        <dbReference type="ChEBI" id="CHEBI:17408"/>
        <dbReference type="ChEBI" id="CHEBI:18035"/>
        <dbReference type="ChEBI" id="CHEBI:28868"/>
    </reaction>
</comment>
<dbReference type="PANTHER" id="PTHR45856:SF11">
    <property type="entry name" value="FUNGAL LIPASE-LIKE DOMAIN-CONTAINING PROTEIN"/>
    <property type="match status" value="1"/>
</dbReference>
<sequence>MRYSSLLLILSGVVQGVPIWSQEGKTPVAHADYQDIVRYAGYPRLSNGDCSTVPSTGATSLQFFNITSTDTQAVLWKLPSEKSILVAIPGTASTTDAITDIDFFFTQYTSPGVDCQGGCLVHKGFLGAWNSLAEQLIPALESALEENPDYKTIITGHSLGGAIAQLAFGSLSDTTYKVAGAYTYGQPRVGNEAYADYIDSLAGASSSEAGIFHRVTHYNGNTRLVLPPTENVMLILKPDGVPLLPPRIFGFTHSLTEYWESAETADESTTYRCNGRESLDCNDSAGGFAINDAHGSYAGFDLTCE</sequence>
<feature type="domain" description="Fungal lipase-type" evidence="5">
    <location>
        <begin position="86"/>
        <end position="204"/>
    </location>
</feature>
<proteinExistence type="evidence at transcript level"/>
<feature type="chain" id="PRO_5013803595" evidence="4">
    <location>
        <begin position="17"/>
        <end position="305"/>
    </location>
</feature>
<evidence type="ECO:0000256" key="3">
    <source>
        <dbReference type="ARBA" id="ARBA00048461"/>
    </source>
</evidence>
<dbReference type="CDD" id="cd00519">
    <property type="entry name" value="Lipase_3"/>
    <property type="match status" value="1"/>
</dbReference>
<dbReference type="Gene3D" id="3.40.50.1820">
    <property type="entry name" value="alpha/beta hydrolase"/>
    <property type="match status" value="1"/>
</dbReference>
<dbReference type="EMBL" id="MF668306">
    <property type="protein sequence ID" value="ATQ35970.1"/>
    <property type="molecule type" value="mRNA"/>
</dbReference>
<dbReference type="PANTHER" id="PTHR45856">
    <property type="entry name" value="ALPHA/BETA-HYDROLASES SUPERFAMILY PROTEIN"/>
    <property type="match status" value="1"/>
</dbReference>
<evidence type="ECO:0000313" key="6">
    <source>
        <dbReference type="EMBL" id="ATQ35970.1"/>
    </source>
</evidence>
<organism evidence="6">
    <name type="scientific">Talaromyces piceae</name>
    <dbReference type="NCBI Taxonomy" id="153982"/>
    <lineage>
        <taxon>Eukaryota</taxon>
        <taxon>Fungi</taxon>
        <taxon>Dikarya</taxon>
        <taxon>Ascomycota</taxon>
        <taxon>Pezizomycotina</taxon>
        <taxon>Eurotiomycetes</taxon>
        <taxon>Eurotiomycetidae</taxon>
        <taxon>Eurotiales</taxon>
        <taxon>Trichocomaceae</taxon>
        <taxon>Talaromyces</taxon>
        <taxon>Talaromyces sect. Islandici</taxon>
    </lineage>
</organism>
<dbReference type="SUPFAM" id="SSF53474">
    <property type="entry name" value="alpha/beta-Hydrolases"/>
    <property type="match status" value="1"/>
</dbReference>
<evidence type="ECO:0000256" key="2">
    <source>
        <dbReference type="ARBA" id="ARBA00047591"/>
    </source>
</evidence>
<comment type="similarity">
    <text evidence="1">Belongs to the AB hydrolase superfamily. Lipase family. Class 3 subfamily.</text>
</comment>
<protein>
    <submittedName>
        <fullName evidence="6">Feruloyl esterase</fullName>
    </submittedName>
</protein>
<evidence type="ECO:0000256" key="1">
    <source>
        <dbReference type="ARBA" id="ARBA00043996"/>
    </source>
</evidence>
<name>A0A2D2AGX3_9EURO</name>